<feature type="region of interest" description="Disordered" evidence="1">
    <location>
        <begin position="1"/>
        <end position="20"/>
    </location>
</feature>
<accession>A0A8T0NI74</accession>
<feature type="region of interest" description="Disordered" evidence="1">
    <location>
        <begin position="111"/>
        <end position="134"/>
    </location>
</feature>
<name>A0A8T0NI74_PANVG</name>
<dbReference type="Proteomes" id="UP000823388">
    <property type="component" value="Chromosome 9K"/>
</dbReference>
<reference evidence="2" key="1">
    <citation type="submission" date="2020-05" db="EMBL/GenBank/DDBJ databases">
        <title>WGS assembly of Panicum virgatum.</title>
        <authorList>
            <person name="Lovell J.T."/>
            <person name="Jenkins J."/>
            <person name="Shu S."/>
            <person name="Juenger T.E."/>
            <person name="Schmutz J."/>
        </authorList>
    </citation>
    <scope>NUCLEOTIDE SEQUENCE</scope>
    <source>
        <strain evidence="2">AP13</strain>
    </source>
</reference>
<sequence length="248" mass="26328">MPRPRLDLLRANSGGGGGHYGRRWRLRRRGRGGRAHRLVAKSGLCSLLHGGRLPWVSAAVPPPFSRARRLYPRLAPSPPRLAPPPASTRSSPRIVILDRAVAVTGAPHFAFARPCPQHGPPHQRERRGGGRRALPRRRIQIHERWAATAVAIVASVATAPANQRRRASEAELSDLASATRGARGLLLGCVAEEGVEGAGHGKVPGQLQLADGSDDGRVRPLLVASPRTPAPATEFIPSASTDHAGGIA</sequence>
<comment type="caution">
    <text evidence="2">The sequence shown here is derived from an EMBL/GenBank/DDBJ whole genome shotgun (WGS) entry which is preliminary data.</text>
</comment>
<keyword evidence="3" id="KW-1185">Reference proteome</keyword>
<protein>
    <submittedName>
        <fullName evidence="2">Uncharacterized protein</fullName>
    </submittedName>
</protein>
<dbReference type="EMBL" id="CM029053">
    <property type="protein sequence ID" value="KAG2549040.1"/>
    <property type="molecule type" value="Genomic_DNA"/>
</dbReference>
<feature type="region of interest" description="Disordered" evidence="1">
    <location>
        <begin position="197"/>
        <end position="248"/>
    </location>
</feature>
<dbReference type="AlphaFoldDB" id="A0A8T0NI74"/>
<evidence type="ECO:0000256" key="1">
    <source>
        <dbReference type="SAM" id="MobiDB-lite"/>
    </source>
</evidence>
<evidence type="ECO:0000313" key="3">
    <source>
        <dbReference type="Proteomes" id="UP000823388"/>
    </source>
</evidence>
<organism evidence="2 3">
    <name type="scientific">Panicum virgatum</name>
    <name type="common">Blackwell switchgrass</name>
    <dbReference type="NCBI Taxonomy" id="38727"/>
    <lineage>
        <taxon>Eukaryota</taxon>
        <taxon>Viridiplantae</taxon>
        <taxon>Streptophyta</taxon>
        <taxon>Embryophyta</taxon>
        <taxon>Tracheophyta</taxon>
        <taxon>Spermatophyta</taxon>
        <taxon>Magnoliopsida</taxon>
        <taxon>Liliopsida</taxon>
        <taxon>Poales</taxon>
        <taxon>Poaceae</taxon>
        <taxon>PACMAD clade</taxon>
        <taxon>Panicoideae</taxon>
        <taxon>Panicodae</taxon>
        <taxon>Paniceae</taxon>
        <taxon>Panicinae</taxon>
        <taxon>Panicum</taxon>
        <taxon>Panicum sect. Hiantes</taxon>
    </lineage>
</organism>
<evidence type="ECO:0000313" key="2">
    <source>
        <dbReference type="EMBL" id="KAG2549040.1"/>
    </source>
</evidence>
<gene>
    <name evidence="2" type="ORF">PVAP13_9KG291613</name>
</gene>
<proteinExistence type="predicted"/>